<organism evidence="8 9">
    <name type="scientific">Blastopirellula marina</name>
    <dbReference type="NCBI Taxonomy" id="124"/>
    <lineage>
        <taxon>Bacteria</taxon>
        <taxon>Pseudomonadati</taxon>
        <taxon>Planctomycetota</taxon>
        <taxon>Planctomycetia</taxon>
        <taxon>Pirellulales</taxon>
        <taxon>Pirellulaceae</taxon>
        <taxon>Blastopirellula</taxon>
    </lineage>
</organism>
<dbReference type="Pfam" id="PF00474">
    <property type="entry name" value="SSF"/>
    <property type="match status" value="1"/>
</dbReference>
<accession>A0A2S8FNG3</accession>
<dbReference type="PANTHER" id="PTHR11819:SF77">
    <property type="entry name" value="SODIUM_GLUCOSE COTRANSPORT PROTEIN"/>
    <property type="match status" value="1"/>
</dbReference>
<evidence type="ECO:0000313" key="8">
    <source>
        <dbReference type="EMBL" id="PQO33709.1"/>
    </source>
</evidence>
<feature type="transmembrane region" description="Helical" evidence="7">
    <location>
        <begin position="539"/>
        <end position="565"/>
    </location>
</feature>
<evidence type="ECO:0000256" key="5">
    <source>
        <dbReference type="ARBA" id="ARBA00023136"/>
    </source>
</evidence>
<proteinExistence type="inferred from homology"/>
<dbReference type="InterPro" id="IPR001734">
    <property type="entry name" value="Na/solute_symporter"/>
</dbReference>
<feature type="transmembrane region" description="Helical" evidence="7">
    <location>
        <begin position="85"/>
        <end position="106"/>
    </location>
</feature>
<reference evidence="8 9" key="1">
    <citation type="submission" date="2018-02" db="EMBL/GenBank/DDBJ databases">
        <title>Comparative genomes isolates from brazilian mangrove.</title>
        <authorList>
            <person name="Araujo J.E."/>
            <person name="Taketani R.G."/>
            <person name="Silva M.C.P."/>
            <person name="Loureco M.V."/>
            <person name="Andreote F.D."/>
        </authorList>
    </citation>
    <scope>NUCLEOTIDE SEQUENCE [LARGE SCALE GENOMIC DNA]</scope>
    <source>
        <strain evidence="8 9">NAP PRIS-MGV</strain>
    </source>
</reference>
<dbReference type="GO" id="GO:0005412">
    <property type="term" value="F:D-glucose:sodium symporter activity"/>
    <property type="evidence" value="ECO:0007669"/>
    <property type="project" value="TreeGrafter"/>
</dbReference>
<evidence type="ECO:0008006" key="10">
    <source>
        <dbReference type="Google" id="ProtNLM"/>
    </source>
</evidence>
<sequence length="622" mass="67769">MPNLFDSTQLNWLDWSVLGLYFGGLIVLGFLLRKQSGDDLEGYFLAGRKLPGWLNGFSYAATCMNADVAPAYCGMTVVTGAFICWFYFARFGLALMIAALLFAGLWRRLNLRTSPEFYELRFSGPPALTMRSWVALRSALIALPAWTGAGLLGLHKIASPLLDWSIFTTLAVVIPVILFYVLASGYVGVVTSDFFQTLIIIGSSILLMTLVLIDFGGPSQLYAALEQSAGVEAASVFPPMGHEVLGLIAIAAWTVGTAIGYGGDAAPMAGAMEGQRILSCRNERESAKMYVWTTIVLFLLLATLTLPALAAMVHWPEVRTAEQKELAYGMLLARYLPPGLLGLALSAVLASIMSTVSSNMNFGAQVLVNDVYQRSLKKNAPVKHYLLMGKVFSAGILILGILVAVAATNVIQISIFMLGLSSAELTANWAQWWWWRFNGWARLTASLGGPLIFILNKLFVFPNAWFSFPHLLDFGPHNDYMIIFVSMGMTWVAWVMVAWLTPPEPMSHLVAFYRHARPYGLWGPVAEAAGEPLPPRGRIAYGFAVAPFGTIMVASGILTMTLLYLGRLSGAGLAALTMLISGSVFYLGFSKLISSRVVVEVESNATETLPCDPREPQFVENS</sequence>
<feature type="transmembrane region" description="Helical" evidence="7">
    <location>
        <begin position="289"/>
        <end position="315"/>
    </location>
</feature>
<feature type="transmembrane region" description="Helical" evidence="7">
    <location>
        <begin position="447"/>
        <end position="468"/>
    </location>
</feature>
<dbReference type="PANTHER" id="PTHR11819">
    <property type="entry name" value="SOLUTE CARRIER FAMILY 5"/>
    <property type="match status" value="1"/>
</dbReference>
<keyword evidence="3 7" id="KW-0812">Transmembrane</keyword>
<evidence type="ECO:0000256" key="2">
    <source>
        <dbReference type="ARBA" id="ARBA00006434"/>
    </source>
</evidence>
<evidence type="ECO:0000256" key="7">
    <source>
        <dbReference type="SAM" id="Phobius"/>
    </source>
</evidence>
<keyword evidence="4 7" id="KW-1133">Transmembrane helix</keyword>
<evidence type="ECO:0000256" key="3">
    <source>
        <dbReference type="ARBA" id="ARBA00022692"/>
    </source>
</evidence>
<feature type="transmembrane region" description="Helical" evidence="7">
    <location>
        <begin position="194"/>
        <end position="213"/>
    </location>
</feature>
<keyword evidence="5 7" id="KW-0472">Membrane</keyword>
<dbReference type="OrthoDB" id="9814523at2"/>
<gene>
    <name evidence="8" type="ORF">C5Y98_15870</name>
</gene>
<dbReference type="AlphaFoldDB" id="A0A2S8FNG3"/>
<comment type="caution">
    <text evidence="8">The sequence shown here is derived from an EMBL/GenBank/DDBJ whole genome shotgun (WGS) entry which is preliminary data.</text>
</comment>
<dbReference type="Gene3D" id="1.20.1730.10">
    <property type="entry name" value="Sodium/glucose cotransporter"/>
    <property type="match status" value="1"/>
</dbReference>
<comment type="similarity">
    <text evidence="2 6">Belongs to the sodium:solute symporter (SSF) (TC 2.A.21) family.</text>
</comment>
<evidence type="ECO:0000256" key="4">
    <source>
        <dbReference type="ARBA" id="ARBA00022989"/>
    </source>
</evidence>
<evidence type="ECO:0000256" key="1">
    <source>
        <dbReference type="ARBA" id="ARBA00004141"/>
    </source>
</evidence>
<dbReference type="InterPro" id="IPR038377">
    <property type="entry name" value="Na/Glc_symporter_sf"/>
</dbReference>
<protein>
    <recommendedName>
        <fullName evidence="10">Sodium:solute symporter</fullName>
    </recommendedName>
</protein>
<feature type="transmembrane region" description="Helical" evidence="7">
    <location>
        <begin position="571"/>
        <end position="589"/>
    </location>
</feature>
<feature type="transmembrane region" description="Helical" evidence="7">
    <location>
        <begin position="134"/>
        <end position="154"/>
    </location>
</feature>
<evidence type="ECO:0000256" key="6">
    <source>
        <dbReference type="RuleBase" id="RU362091"/>
    </source>
</evidence>
<comment type="subcellular location">
    <subcellularLocation>
        <location evidence="1">Membrane</location>
        <topology evidence="1">Multi-pass membrane protein</topology>
    </subcellularLocation>
</comment>
<name>A0A2S8FNG3_9BACT</name>
<feature type="transmembrane region" description="Helical" evidence="7">
    <location>
        <begin position="161"/>
        <end position="182"/>
    </location>
</feature>
<dbReference type="GO" id="GO:0005886">
    <property type="term" value="C:plasma membrane"/>
    <property type="evidence" value="ECO:0007669"/>
    <property type="project" value="TreeGrafter"/>
</dbReference>
<dbReference type="PROSITE" id="PS50283">
    <property type="entry name" value="NA_SOLUT_SYMP_3"/>
    <property type="match status" value="1"/>
</dbReference>
<feature type="transmembrane region" description="Helical" evidence="7">
    <location>
        <begin position="385"/>
        <end position="407"/>
    </location>
</feature>
<feature type="transmembrane region" description="Helical" evidence="7">
    <location>
        <begin position="12"/>
        <end position="32"/>
    </location>
</feature>
<feature type="transmembrane region" description="Helical" evidence="7">
    <location>
        <begin position="413"/>
        <end position="435"/>
    </location>
</feature>
<dbReference type="EMBL" id="PUIB01000017">
    <property type="protein sequence ID" value="PQO33709.1"/>
    <property type="molecule type" value="Genomic_DNA"/>
</dbReference>
<dbReference type="RefSeq" id="WP_105355392.1">
    <property type="nucleotide sequence ID" value="NZ_PUIB01000017.1"/>
</dbReference>
<dbReference type="Proteomes" id="UP000239388">
    <property type="component" value="Unassembled WGS sequence"/>
</dbReference>
<evidence type="ECO:0000313" key="9">
    <source>
        <dbReference type="Proteomes" id="UP000239388"/>
    </source>
</evidence>
<feature type="transmembrane region" description="Helical" evidence="7">
    <location>
        <begin position="335"/>
        <end position="356"/>
    </location>
</feature>
<feature type="transmembrane region" description="Helical" evidence="7">
    <location>
        <begin position="480"/>
        <end position="500"/>
    </location>
</feature>